<evidence type="ECO:0000256" key="1">
    <source>
        <dbReference type="SAM" id="MobiDB-lite"/>
    </source>
</evidence>
<dbReference type="EMBL" id="AP012338">
    <property type="protein sequence ID" value="BAM05144.1"/>
    <property type="molecule type" value="Genomic_DNA"/>
</dbReference>
<keyword evidence="3" id="KW-1185">Reference proteome</keyword>
<protein>
    <submittedName>
        <fullName evidence="2">Uncharacterized protein</fullName>
    </submittedName>
</protein>
<dbReference type="HOGENOM" id="CLU_2684632_0_0_0"/>
<sequence>MSDSDPTATSSDDANPQPASGSANQSRVTTLREEIRSIDDKLNLPTMDLQTKMELKGRRSMLERQVNDIEKKNK</sequence>
<evidence type="ECO:0000313" key="3">
    <source>
        <dbReference type="Proteomes" id="UP000007881"/>
    </source>
</evidence>
<name>I0IIQ6_PHYMF</name>
<evidence type="ECO:0000313" key="2">
    <source>
        <dbReference type="EMBL" id="BAM05144.1"/>
    </source>
</evidence>
<feature type="compositionally biased region" description="Polar residues" evidence="1">
    <location>
        <begin position="17"/>
        <end position="29"/>
    </location>
</feature>
<reference evidence="2 3" key="1">
    <citation type="submission" date="2012-02" db="EMBL/GenBank/DDBJ databases">
        <title>Complete genome sequence of Phycisphaera mikurensis NBRC 102666.</title>
        <authorList>
            <person name="Ankai A."/>
            <person name="Hosoyama A."/>
            <person name="Terui Y."/>
            <person name="Sekine M."/>
            <person name="Fukai R."/>
            <person name="Kato Y."/>
            <person name="Nakamura S."/>
            <person name="Yamada-Narita S."/>
            <person name="Kawakoshi A."/>
            <person name="Fukunaga Y."/>
            <person name="Yamazaki S."/>
            <person name="Fujita N."/>
        </authorList>
    </citation>
    <scope>NUCLEOTIDE SEQUENCE [LARGE SCALE GENOMIC DNA]</scope>
    <source>
        <strain evidence="3">NBRC 102666 / KCTC 22515 / FYK2301M01</strain>
    </source>
</reference>
<dbReference type="AlphaFoldDB" id="I0IIQ6"/>
<dbReference type="KEGG" id="phm:PSMK_29850"/>
<feature type="region of interest" description="Disordered" evidence="1">
    <location>
        <begin position="1"/>
        <end position="30"/>
    </location>
</feature>
<dbReference type="STRING" id="1142394.PSMK_29850"/>
<gene>
    <name evidence="2" type="ordered locus">PSMK_29850</name>
</gene>
<dbReference type="Proteomes" id="UP000007881">
    <property type="component" value="Chromosome"/>
</dbReference>
<accession>I0IIQ6</accession>
<feature type="compositionally biased region" description="Low complexity" evidence="1">
    <location>
        <begin position="1"/>
        <end position="14"/>
    </location>
</feature>
<proteinExistence type="predicted"/>
<dbReference type="RefSeq" id="WP_014438352.1">
    <property type="nucleotide sequence ID" value="NC_017080.1"/>
</dbReference>
<organism evidence="2 3">
    <name type="scientific">Phycisphaera mikurensis (strain NBRC 102666 / KCTC 22515 / FYK2301M01)</name>
    <dbReference type="NCBI Taxonomy" id="1142394"/>
    <lineage>
        <taxon>Bacteria</taxon>
        <taxon>Pseudomonadati</taxon>
        <taxon>Planctomycetota</taxon>
        <taxon>Phycisphaerae</taxon>
        <taxon>Phycisphaerales</taxon>
        <taxon>Phycisphaeraceae</taxon>
        <taxon>Phycisphaera</taxon>
    </lineage>
</organism>